<dbReference type="Gene3D" id="3.30.70.270">
    <property type="match status" value="1"/>
</dbReference>
<dbReference type="SUPFAM" id="SSF55073">
    <property type="entry name" value="Nucleotide cyclase"/>
    <property type="match status" value="1"/>
</dbReference>
<dbReference type="NCBIfam" id="TIGR00229">
    <property type="entry name" value="sensory_box"/>
    <property type="match status" value="1"/>
</dbReference>
<dbReference type="CDD" id="cd01949">
    <property type="entry name" value="GGDEF"/>
    <property type="match status" value="1"/>
</dbReference>
<dbReference type="FunFam" id="3.30.70.270:FF:000001">
    <property type="entry name" value="Diguanylate cyclase domain protein"/>
    <property type="match status" value="1"/>
</dbReference>
<accession>A0A9E5JRC3</accession>
<dbReference type="InterPro" id="IPR000160">
    <property type="entry name" value="GGDEF_dom"/>
</dbReference>
<evidence type="ECO:0000256" key="1">
    <source>
        <dbReference type="ARBA" id="ARBA00001946"/>
    </source>
</evidence>
<dbReference type="InterPro" id="IPR000700">
    <property type="entry name" value="PAS-assoc_C"/>
</dbReference>
<dbReference type="Pfam" id="PF00990">
    <property type="entry name" value="GGDEF"/>
    <property type="match status" value="1"/>
</dbReference>
<evidence type="ECO:0000313" key="7">
    <source>
        <dbReference type="Proteomes" id="UP000787472"/>
    </source>
</evidence>
<keyword evidence="7" id="KW-1185">Reference proteome</keyword>
<dbReference type="CDD" id="cd00130">
    <property type="entry name" value="PAS"/>
    <property type="match status" value="1"/>
</dbReference>
<dbReference type="InterPro" id="IPR052155">
    <property type="entry name" value="Biofilm_reg_signaling"/>
</dbReference>
<dbReference type="InterPro" id="IPR029787">
    <property type="entry name" value="Nucleotide_cyclase"/>
</dbReference>
<dbReference type="SUPFAM" id="SSF55785">
    <property type="entry name" value="PYP-like sensor domain (PAS domain)"/>
    <property type="match status" value="1"/>
</dbReference>
<comment type="cofactor">
    <cofactor evidence="1">
        <name>Mg(2+)</name>
        <dbReference type="ChEBI" id="CHEBI:18420"/>
    </cofactor>
</comment>
<dbReference type="EMBL" id="JAAONZ010000004">
    <property type="protein sequence ID" value="NHO65337.1"/>
    <property type="molecule type" value="Genomic_DNA"/>
</dbReference>
<protein>
    <submittedName>
        <fullName evidence="6">EAL domain-containing protein</fullName>
    </submittedName>
</protein>
<dbReference type="PROSITE" id="PS50883">
    <property type="entry name" value="EAL"/>
    <property type="match status" value="1"/>
</dbReference>
<dbReference type="AlphaFoldDB" id="A0A9E5JRC3"/>
<evidence type="ECO:0000259" key="5">
    <source>
        <dbReference type="PROSITE" id="PS50887"/>
    </source>
</evidence>
<evidence type="ECO:0000313" key="6">
    <source>
        <dbReference type="EMBL" id="NHO65337.1"/>
    </source>
</evidence>
<dbReference type="Gene3D" id="3.20.20.450">
    <property type="entry name" value="EAL domain"/>
    <property type="match status" value="1"/>
</dbReference>
<dbReference type="SUPFAM" id="SSF55781">
    <property type="entry name" value="GAF domain-like"/>
    <property type="match status" value="1"/>
</dbReference>
<dbReference type="InterPro" id="IPR035965">
    <property type="entry name" value="PAS-like_dom_sf"/>
</dbReference>
<dbReference type="RefSeq" id="WP_167184053.1">
    <property type="nucleotide sequence ID" value="NZ_JAAONZ010000004.1"/>
</dbReference>
<dbReference type="PROSITE" id="PS50887">
    <property type="entry name" value="GGDEF"/>
    <property type="match status" value="1"/>
</dbReference>
<gene>
    <name evidence="6" type="ORF">G8770_07260</name>
</gene>
<dbReference type="InterPro" id="IPR000014">
    <property type="entry name" value="PAS"/>
</dbReference>
<dbReference type="PROSITE" id="PS50113">
    <property type="entry name" value="PAC"/>
    <property type="match status" value="1"/>
</dbReference>
<evidence type="ECO:0000259" key="4">
    <source>
        <dbReference type="PROSITE" id="PS50883"/>
    </source>
</evidence>
<dbReference type="Pfam" id="PF00563">
    <property type="entry name" value="EAL"/>
    <property type="match status" value="1"/>
</dbReference>
<feature type="domain" description="PAC" evidence="3">
    <location>
        <begin position="442"/>
        <end position="494"/>
    </location>
</feature>
<dbReference type="Pfam" id="PF13426">
    <property type="entry name" value="PAS_9"/>
    <property type="match status" value="1"/>
</dbReference>
<dbReference type="PROSITE" id="PS50112">
    <property type="entry name" value="PAS"/>
    <property type="match status" value="1"/>
</dbReference>
<evidence type="ECO:0000259" key="3">
    <source>
        <dbReference type="PROSITE" id="PS50113"/>
    </source>
</evidence>
<sequence length="927" mass="104104">MLNYPQRVLLNDSQQNLEDAIAKLTGFTNVFILCRHADGHPELLSINGSPRFDQHGVCLGYQGICTVVEQQSAIQLVLKHFHHKLTGQLGEDYFRALVKALATTLHLDWVWVARFDHGKRKAVQTLSVWGDGEYRQNIIYPLQQTVCEKVVNERLKGAYIPLPNGLDEAISGTDSDFESYYGYLLEDNEGNPIGVLNCLLRKDVAQKYYLSQMIEIVAKRCESELLRLESNRSLLIQKGALEKAQLMTGFAAWRYEPDQDRLFFNDIAHSMELELPYSVNNLDDVMALVLPDYRIALKSFWEKLLLGAQLQELTFPIQTADGSVHWMQTIASGEVASSEVNFGKASSVAVERITGVIKDVSVSRLSDKRLRLLTEAVTQSSNAISITNLDGLMIYVNPAFVQLTGYDSEEILGVKERTIANELGPASNQNIVRDCLAAGRPWKGEFHNRRKDGSQYWASVLITPMKGDDGLVANYLYVQEDISYRKHQEEKLFHQAHHDALTGLPNRFLAMDRLSHRINNSKRSNQHTVLMLIDLDNFKQVNDSIGHAAGDILLMKIAKRLQSTLRSGDTVARLGGDEFVVILEFTSAQAAELSAKRIMHVLRAPMSIMGRELVTSASIGIAEYPRDGDTPEILMRNADAAMYTAKFAGKNTYSFFTPAMYDQSQKRLKIVSELRRALTRQEITLVYQPIVNAFSKEVIGAEALVRWNNEVLGSVSPLDFIPLAEELGLIVEMSDFIIAQAVAQCAQWSMYRADFLMAINVSPRQLRDNRLKRSLISAIESNNIHCHQIMLEVTEGVLVDNVDAALSFLQELTEQGFQLAIDDFGTGYSSLSYLKTFPFHRLKIDRSFIHDALLSHEDETLVRIMADLGHQFGMTVVAEGIENRGQEQLVEKLGIEAYQGNYFSPPLSPGDFQSLIEKSKDNGVILI</sequence>
<dbReference type="InterPro" id="IPR035919">
    <property type="entry name" value="EAL_sf"/>
</dbReference>
<dbReference type="InterPro" id="IPR001610">
    <property type="entry name" value="PAC"/>
</dbReference>
<dbReference type="NCBIfam" id="TIGR00254">
    <property type="entry name" value="GGDEF"/>
    <property type="match status" value="1"/>
</dbReference>
<dbReference type="CDD" id="cd01948">
    <property type="entry name" value="EAL"/>
    <property type="match status" value="1"/>
</dbReference>
<feature type="domain" description="GGDEF" evidence="5">
    <location>
        <begin position="526"/>
        <end position="658"/>
    </location>
</feature>
<dbReference type="SMART" id="SM00267">
    <property type="entry name" value="GGDEF"/>
    <property type="match status" value="1"/>
</dbReference>
<dbReference type="GO" id="GO:0003824">
    <property type="term" value="F:catalytic activity"/>
    <property type="evidence" value="ECO:0007669"/>
    <property type="project" value="UniProtKB-ARBA"/>
</dbReference>
<dbReference type="SMART" id="SM00086">
    <property type="entry name" value="PAC"/>
    <property type="match status" value="2"/>
</dbReference>
<dbReference type="InterPro" id="IPR001633">
    <property type="entry name" value="EAL_dom"/>
</dbReference>
<dbReference type="Gene3D" id="3.30.450.20">
    <property type="entry name" value="PAS domain"/>
    <property type="match status" value="2"/>
</dbReference>
<proteinExistence type="predicted"/>
<dbReference type="PANTHER" id="PTHR44757">
    <property type="entry name" value="DIGUANYLATE CYCLASE DGCP"/>
    <property type="match status" value="1"/>
</dbReference>
<organism evidence="6 7">
    <name type="scientific">Pseudomaricurvus hydrocarbonicus</name>
    <dbReference type="NCBI Taxonomy" id="1470433"/>
    <lineage>
        <taxon>Bacteria</taxon>
        <taxon>Pseudomonadati</taxon>
        <taxon>Pseudomonadota</taxon>
        <taxon>Gammaproteobacteria</taxon>
        <taxon>Cellvibrionales</taxon>
        <taxon>Cellvibrionaceae</taxon>
        <taxon>Pseudomaricurvus</taxon>
    </lineage>
</organism>
<dbReference type="SMART" id="SM00052">
    <property type="entry name" value="EAL"/>
    <property type="match status" value="1"/>
</dbReference>
<dbReference type="SMART" id="SM00091">
    <property type="entry name" value="PAS"/>
    <property type="match status" value="1"/>
</dbReference>
<feature type="domain" description="EAL" evidence="4">
    <location>
        <begin position="667"/>
        <end position="920"/>
    </location>
</feature>
<dbReference type="InterPro" id="IPR043128">
    <property type="entry name" value="Rev_trsase/Diguanyl_cyclase"/>
</dbReference>
<reference evidence="6" key="1">
    <citation type="submission" date="2020-03" db="EMBL/GenBank/DDBJ databases">
        <authorList>
            <person name="Guo F."/>
        </authorList>
    </citation>
    <scope>NUCLEOTIDE SEQUENCE</scope>
    <source>
        <strain evidence="6">JCM 30134</strain>
    </source>
</reference>
<feature type="domain" description="PAS" evidence="2">
    <location>
        <begin position="366"/>
        <end position="413"/>
    </location>
</feature>
<dbReference type="PANTHER" id="PTHR44757:SF2">
    <property type="entry name" value="BIOFILM ARCHITECTURE MAINTENANCE PROTEIN MBAA"/>
    <property type="match status" value="1"/>
</dbReference>
<comment type="caution">
    <text evidence="6">The sequence shown here is derived from an EMBL/GenBank/DDBJ whole genome shotgun (WGS) entry which is preliminary data.</text>
</comment>
<dbReference type="SUPFAM" id="SSF141868">
    <property type="entry name" value="EAL domain-like"/>
    <property type="match status" value="1"/>
</dbReference>
<name>A0A9E5JRC3_9GAMM</name>
<evidence type="ECO:0000259" key="2">
    <source>
        <dbReference type="PROSITE" id="PS50112"/>
    </source>
</evidence>
<dbReference type="Proteomes" id="UP000787472">
    <property type="component" value="Unassembled WGS sequence"/>
</dbReference>